<dbReference type="HOGENOM" id="CLU_2495849_0_0_5"/>
<name>Q2J3C7_RHOP2</name>
<dbReference type="AlphaFoldDB" id="Q2J3C7"/>
<evidence type="ECO:0000256" key="1">
    <source>
        <dbReference type="SAM" id="MobiDB-lite"/>
    </source>
</evidence>
<keyword evidence="3" id="KW-1185">Reference proteome</keyword>
<sequence length="86" mass="9646">MPRAELSIGRSRPVDSINDDPWGRIVAFRPAAQLIISRCVVGERAAIHRAFRRRIPRRPPRSVITPRDRDGIATRRSSSCDDAAVT</sequence>
<dbReference type="EMBL" id="CP000250">
    <property type="protein sequence ID" value="ABD05033.1"/>
    <property type="molecule type" value="Genomic_DNA"/>
</dbReference>
<protein>
    <submittedName>
        <fullName evidence="2">Uncharacterized protein</fullName>
    </submittedName>
</protein>
<evidence type="ECO:0000313" key="2">
    <source>
        <dbReference type="EMBL" id="ABD05033.1"/>
    </source>
</evidence>
<organism evidence="2 3">
    <name type="scientific">Rhodopseudomonas palustris (strain HaA2)</name>
    <dbReference type="NCBI Taxonomy" id="316058"/>
    <lineage>
        <taxon>Bacteria</taxon>
        <taxon>Pseudomonadati</taxon>
        <taxon>Pseudomonadota</taxon>
        <taxon>Alphaproteobacteria</taxon>
        <taxon>Hyphomicrobiales</taxon>
        <taxon>Nitrobacteraceae</taxon>
        <taxon>Rhodopseudomonas</taxon>
    </lineage>
</organism>
<dbReference type="Proteomes" id="UP000008809">
    <property type="component" value="Chromosome"/>
</dbReference>
<feature type="region of interest" description="Disordered" evidence="1">
    <location>
        <begin position="58"/>
        <end position="86"/>
    </location>
</feature>
<dbReference type="KEGG" id="rpb:RPB_0322"/>
<evidence type="ECO:0000313" key="3">
    <source>
        <dbReference type="Proteomes" id="UP000008809"/>
    </source>
</evidence>
<gene>
    <name evidence="2" type="ordered locus">RPB_0322</name>
</gene>
<proteinExistence type="predicted"/>
<accession>Q2J3C7</accession>
<reference evidence="2 3" key="1">
    <citation type="submission" date="2006-01" db="EMBL/GenBank/DDBJ databases">
        <title>Complete sequence of Rhodopseudomonas palustris HaA2.</title>
        <authorList>
            <consortium name="US DOE Joint Genome Institute"/>
            <person name="Copeland A."/>
            <person name="Lucas S."/>
            <person name="Lapidus A."/>
            <person name="Barry K."/>
            <person name="Detter J.C."/>
            <person name="Glavina T."/>
            <person name="Hammon N."/>
            <person name="Israni S."/>
            <person name="Pitluck S."/>
            <person name="Chain P."/>
            <person name="Malfatti S."/>
            <person name="Shin M."/>
            <person name="Vergez L."/>
            <person name="Schmutz J."/>
            <person name="Larimer F."/>
            <person name="Land M."/>
            <person name="Hauser L."/>
            <person name="Pelletier D.A."/>
            <person name="Kyrpides N."/>
            <person name="Anderson I."/>
            <person name="Oda Y."/>
            <person name="Harwood C.S."/>
            <person name="Richardson P."/>
        </authorList>
    </citation>
    <scope>NUCLEOTIDE SEQUENCE [LARGE SCALE GENOMIC DNA]</scope>
    <source>
        <strain evidence="2 3">HaA2</strain>
    </source>
</reference>